<dbReference type="AlphaFoldDB" id="A0A315ZJP2"/>
<sequence length="39" mass="4529">MTWSFASPDGRATFSFQQIDGELQVLWRRIGTHTIYKSP</sequence>
<name>A0A315ZJP2_9ACTN</name>
<proteinExistence type="predicted"/>
<protein>
    <submittedName>
        <fullName evidence="1">Uncharacterized protein</fullName>
    </submittedName>
</protein>
<evidence type="ECO:0000313" key="1">
    <source>
        <dbReference type="EMBL" id="PWJ45552.1"/>
    </source>
</evidence>
<dbReference type="EMBL" id="QGDQ01000055">
    <property type="protein sequence ID" value="PWJ45552.1"/>
    <property type="molecule type" value="Genomic_DNA"/>
</dbReference>
<reference evidence="1 2" key="1">
    <citation type="submission" date="2018-03" db="EMBL/GenBank/DDBJ databases">
        <title>Genomic Encyclopedia of Archaeal and Bacterial Type Strains, Phase II (KMG-II): from individual species to whole genera.</title>
        <authorList>
            <person name="Goeker M."/>
        </authorList>
    </citation>
    <scope>NUCLEOTIDE SEQUENCE [LARGE SCALE GENOMIC DNA]</scope>
    <source>
        <strain evidence="1 2">DSM 44889</strain>
    </source>
</reference>
<accession>A0A315ZJP2</accession>
<gene>
    <name evidence="1" type="ORF">BXY45_1553</name>
</gene>
<evidence type="ECO:0000313" key="2">
    <source>
        <dbReference type="Proteomes" id="UP000245469"/>
    </source>
</evidence>
<dbReference type="Proteomes" id="UP000245469">
    <property type="component" value="Unassembled WGS sequence"/>
</dbReference>
<comment type="caution">
    <text evidence="1">The sequence shown here is derived from an EMBL/GenBank/DDBJ whole genome shotgun (WGS) entry which is preliminary data.</text>
</comment>
<keyword evidence="2" id="KW-1185">Reference proteome</keyword>
<organism evidence="1 2">
    <name type="scientific">Quadrisphaera granulorum</name>
    <dbReference type="NCBI Taxonomy" id="317664"/>
    <lineage>
        <taxon>Bacteria</taxon>
        <taxon>Bacillati</taxon>
        <taxon>Actinomycetota</taxon>
        <taxon>Actinomycetes</taxon>
        <taxon>Kineosporiales</taxon>
        <taxon>Kineosporiaceae</taxon>
        <taxon>Quadrisphaera</taxon>
    </lineage>
</organism>